<dbReference type="Pfam" id="PF01757">
    <property type="entry name" value="Acyl_transf_3"/>
    <property type="match status" value="1"/>
</dbReference>
<feature type="transmembrane region" description="Helical" evidence="7">
    <location>
        <begin position="68"/>
        <end position="86"/>
    </location>
</feature>
<comment type="caution">
    <text evidence="9">The sequence shown here is derived from an EMBL/GenBank/DDBJ whole genome shotgun (WGS) entry which is preliminary data.</text>
</comment>
<proteinExistence type="inferred from homology"/>
<dbReference type="InterPro" id="IPR002656">
    <property type="entry name" value="Acyl_transf_3_dom"/>
</dbReference>
<feature type="transmembrane region" description="Helical" evidence="7">
    <location>
        <begin position="110"/>
        <end position="130"/>
    </location>
</feature>
<dbReference type="GO" id="GO:0009246">
    <property type="term" value="P:enterobacterial common antigen biosynthetic process"/>
    <property type="evidence" value="ECO:0007669"/>
    <property type="project" value="TreeGrafter"/>
</dbReference>
<evidence type="ECO:0000256" key="2">
    <source>
        <dbReference type="ARBA" id="ARBA00007400"/>
    </source>
</evidence>
<keyword evidence="5 7" id="KW-1133">Transmembrane helix</keyword>
<feature type="domain" description="Acyltransferase 3" evidence="8">
    <location>
        <begin position="4"/>
        <end position="311"/>
    </location>
</feature>
<sequence length="341" mass="39827">MRIHKIDLLRSIGLLMIIAAHLSPPALLHQLRNFDVPLMVLISGASFQTSHRSGELYPRYVWKRFKRLIVPVWIFLTLRFVVFYLASPNHPIMDPAGIRDSYLLSDRIDYLWIIRVFFLVALVAPLLYRLNQKIRSGRVFFSLLFFGMGAYQLARHLELETIFGAMFTGFAHSALYYLIPYGLVYLLGMRLINLSRPVQWRLFWFFMASFALWGIGLAQFTGDWVSTQQYKYPVAFYYLSYAMAVSLLLWIKGEDIWSRLGNWGRRYIHFISRHSIWLYLWHIPLVRAAGYVDLPFEAEYPLVIVLATCLAALQMRVIEALVLSWVSNRAVIKNVRLMLMG</sequence>
<evidence type="ECO:0000256" key="6">
    <source>
        <dbReference type="ARBA" id="ARBA00023136"/>
    </source>
</evidence>
<keyword evidence="10" id="KW-1185">Reference proteome</keyword>
<dbReference type="GO" id="GO:0005886">
    <property type="term" value="C:plasma membrane"/>
    <property type="evidence" value="ECO:0007669"/>
    <property type="project" value="UniProtKB-SubCell"/>
</dbReference>
<protein>
    <recommendedName>
        <fullName evidence="8">Acyltransferase 3 domain-containing protein</fullName>
    </recommendedName>
</protein>
<feature type="transmembrane region" description="Helical" evidence="7">
    <location>
        <begin position="204"/>
        <end position="222"/>
    </location>
</feature>
<accession>A0A2G0CGA8</accession>
<feature type="transmembrane region" description="Helical" evidence="7">
    <location>
        <begin position="174"/>
        <end position="192"/>
    </location>
</feature>
<keyword evidence="4 7" id="KW-0812">Transmembrane</keyword>
<dbReference type="PANTHER" id="PTHR40074">
    <property type="entry name" value="O-ACETYLTRANSFERASE WECH"/>
    <property type="match status" value="1"/>
</dbReference>
<dbReference type="GO" id="GO:0016413">
    <property type="term" value="F:O-acetyltransferase activity"/>
    <property type="evidence" value="ECO:0007669"/>
    <property type="project" value="TreeGrafter"/>
</dbReference>
<dbReference type="OrthoDB" id="9816048at2"/>
<keyword evidence="6 7" id="KW-0472">Membrane</keyword>
<dbReference type="AlphaFoldDB" id="A0A2G0CGA8"/>
<evidence type="ECO:0000256" key="1">
    <source>
        <dbReference type="ARBA" id="ARBA00004651"/>
    </source>
</evidence>
<dbReference type="RefSeq" id="WP_099105626.1">
    <property type="nucleotide sequence ID" value="NZ_JAATJF010000002.1"/>
</dbReference>
<feature type="transmembrane region" description="Helical" evidence="7">
    <location>
        <begin position="234"/>
        <end position="251"/>
    </location>
</feature>
<feature type="transmembrane region" description="Helical" evidence="7">
    <location>
        <begin position="137"/>
        <end position="154"/>
    </location>
</feature>
<dbReference type="Proteomes" id="UP000226437">
    <property type="component" value="Unassembled WGS sequence"/>
</dbReference>
<gene>
    <name evidence="9" type="ORF">CGL56_05985</name>
</gene>
<comment type="similarity">
    <text evidence="2">Belongs to the acyltransferase 3 family.</text>
</comment>
<evidence type="ECO:0000256" key="5">
    <source>
        <dbReference type="ARBA" id="ARBA00022989"/>
    </source>
</evidence>
<evidence type="ECO:0000313" key="9">
    <source>
        <dbReference type="EMBL" id="PHK99009.1"/>
    </source>
</evidence>
<dbReference type="EMBL" id="PDLO01000002">
    <property type="protein sequence ID" value="PHK99009.1"/>
    <property type="molecule type" value="Genomic_DNA"/>
</dbReference>
<reference evidence="9 10" key="1">
    <citation type="submission" date="2017-10" db="EMBL/GenBank/DDBJ databases">
        <title>The draft genome sequence of Lewinella marina KCTC 32374.</title>
        <authorList>
            <person name="Wang K."/>
        </authorList>
    </citation>
    <scope>NUCLEOTIDE SEQUENCE [LARGE SCALE GENOMIC DNA]</scope>
    <source>
        <strain evidence="9 10">MKG-38</strain>
    </source>
</reference>
<keyword evidence="3" id="KW-1003">Cell membrane</keyword>
<feature type="transmembrane region" description="Helical" evidence="7">
    <location>
        <begin position="271"/>
        <end position="290"/>
    </location>
</feature>
<name>A0A2G0CGA8_9BACT</name>
<evidence type="ECO:0000259" key="8">
    <source>
        <dbReference type="Pfam" id="PF01757"/>
    </source>
</evidence>
<organism evidence="9 10">
    <name type="scientific">Neolewinella marina</name>
    <dbReference type="NCBI Taxonomy" id="438751"/>
    <lineage>
        <taxon>Bacteria</taxon>
        <taxon>Pseudomonadati</taxon>
        <taxon>Bacteroidota</taxon>
        <taxon>Saprospiria</taxon>
        <taxon>Saprospirales</taxon>
        <taxon>Lewinellaceae</taxon>
        <taxon>Neolewinella</taxon>
    </lineage>
</organism>
<evidence type="ECO:0000313" key="10">
    <source>
        <dbReference type="Proteomes" id="UP000226437"/>
    </source>
</evidence>
<evidence type="ECO:0000256" key="7">
    <source>
        <dbReference type="SAM" id="Phobius"/>
    </source>
</evidence>
<comment type="subcellular location">
    <subcellularLocation>
        <location evidence="1">Cell membrane</location>
        <topology evidence="1">Multi-pass membrane protein</topology>
    </subcellularLocation>
</comment>
<feature type="transmembrane region" description="Helical" evidence="7">
    <location>
        <begin position="302"/>
        <end position="326"/>
    </location>
</feature>
<dbReference type="PANTHER" id="PTHR40074:SF2">
    <property type="entry name" value="O-ACETYLTRANSFERASE WECH"/>
    <property type="match status" value="1"/>
</dbReference>
<evidence type="ECO:0000256" key="3">
    <source>
        <dbReference type="ARBA" id="ARBA00022475"/>
    </source>
</evidence>
<evidence type="ECO:0000256" key="4">
    <source>
        <dbReference type="ARBA" id="ARBA00022692"/>
    </source>
</evidence>